<dbReference type="Proteomes" id="UP001202867">
    <property type="component" value="Unassembled WGS sequence"/>
</dbReference>
<reference evidence="2" key="1">
    <citation type="submission" date="2023-07" db="EMBL/GenBank/DDBJ databases">
        <title>Ancylobacter moscoviensis sp. nov., facultatively methylotrophic bacteria from activated sludge and the reclassification of Starkeya novella (Starkey 1934) Kelly et al. 2000 as Ancylobacter novellus comb. nov., Starkeya koreensis Im et al. 2006 as Ancylobacter koreensis comb.nov., Angulomicrobium tetraedrale Vasil'eva et al. 1986 as Ancylobacter tetraedralis comb. nov., Angulomicrobium amanitiforme Fritz et al. 2004 as Ancylobacter amanitiformis comb. nov. and Methylorhabdus multivorans Doronina et al. 1996 as Ancylobacter multivorans comb. nov. and emended description of the genus Ancylobacter.</title>
        <authorList>
            <person name="Doronina N."/>
            <person name="Chemodurova A."/>
            <person name="Grouzdev D."/>
            <person name="Koziaeva V."/>
            <person name="Shi W."/>
            <person name="Wu L."/>
            <person name="Kaparullina E."/>
        </authorList>
    </citation>
    <scope>NUCLEOTIDE SEQUENCE [LARGE SCALE GENOMIC DNA]</scope>
    <source>
        <strain evidence="2">Jip08</strain>
    </source>
</reference>
<evidence type="ECO:0000313" key="1">
    <source>
        <dbReference type="EMBL" id="MCK0207757.1"/>
    </source>
</evidence>
<dbReference type="SUPFAM" id="SSF52096">
    <property type="entry name" value="ClpP/crotonase"/>
    <property type="match status" value="1"/>
</dbReference>
<dbReference type="InterPro" id="IPR029045">
    <property type="entry name" value="ClpP/crotonase-like_dom_sf"/>
</dbReference>
<dbReference type="EMBL" id="JALKCG010000001">
    <property type="protein sequence ID" value="MCK0207757.1"/>
    <property type="molecule type" value="Genomic_DNA"/>
</dbReference>
<accession>A0ABT0DKE2</accession>
<gene>
    <name evidence="1" type="ORF">MWN33_06875</name>
</gene>
<comment type="caution">
    <text evidence="1">The sequence shown here is derived from an EMBL/GenBank/DDBJ whole genome shotgun (WGS) entry which is preliminary data.</text>
</comment>
<proteinExistence type="predicted"/>
<protein>
    <submittedName>
        <fullName evidence="1">Biotin-independent malonate decarboxylase subunit gamma</fullName>
    </submittedName>
</protein>
<sequence>MKADAAPATPDISSTERLIGTLFEQARLDRDGALITGVGEFDGAEVAILATTGRTYIGADVALAMARHVLDVMRDAPGRPILIVVDNSGHRLGRWDELMGNNGCLAHLTKCLYFARRRGHRVIGLVNELAVSAGFMALGMATDACYALPSAEVRVMALNAMSRVTKVPLDRLTELCATSPVLGPGVENFTRVGAIRAVWSGDLRAHLRAALAEPPAARDDRRDLGHERGGRALAREVAAQVRAGA</sequence>
<dbReference type="RefSeq" id="WP_247199683.1">
    <property type="nucleotide sequence ID" value="NZ_JALKCG010000001.1"/>
</dbReference>
<dbReference type="Pfam" id="PF06833">
    <property type="entry name" value="MdcE"/>
    <property type="match status" value="1"/>
</dbReference>
<organism evidence="1 2">
    <name type="scientific">Ancylobacter koreensis</name>
    <dbReference type="NCBI Taxonomy" id="266121"/>
    <lineage>
        <taxon>Bacteria</taxon>
        <taxon>Pseudomonadati</taxon>
        <taxon>Pseudomonadota</taxon>
        <taxon>Alphaproteobacteria</taxon>
        <taxon>Hyphomicrobiales</taxon>
        <taxon>Xanthobacteraceae</taxon>
        <taxon>Ancylobacter</taxon>
    </lineage>
</organism>
<dbReference type="Gene3D" id="3.90.226.10">
    <property type="entry name" value="2-enoyl-CoA Hydratase, Chain A, domain 1"/>
    <property type="match status" value="1"/>
</dbReference>
<evidence type="ECO:0000313" key="2">
    <source>
        <dbReference type="Proteomes" id="UP001202867"/>
    </source>
</evidence>
<name>A0ABT0DKE2_9HYPH</name>
<keyword evidence="2" id="KW-1185">Reference proteome</keyword>